<comment type="caution">
    <text evidence="3">The sequence shown here is derived from an EMBL/GenBank/DDBJ whole genome shotgun (WGS) entry which is preliminary data.</text>
</comment>
<evidence type="ECO:0008006" key="5">
    <source>
        <dbReference type="Google" id="ProtNLM"/>
    </source>
</evidence>
<proteinExistence type="predicted"/>
<evidence type="ECO:0000256" key="2">
    <source>
        <dbReference type="SAM" id="SignalP"/>
    </source>
</evidence>
<dbReference type="EMBL" id="AANC01000001">
    <property type="protein sequence ID" value="EAQ51246.1"/>
    <property type="molecule type" value="Genomic_DNA"/>
</dbReference>
<reference evidence="3 4" key="1">
    <citation type="journal article" date="2007" name="Nature">
        <title>Light stimulates growth of proteorhodopsin-containing marine Flavobacteria.</title>
        <authorList>
            <person name="Gomez-Consarnau L."/>
            <person name="Gonzalez J.M."/>
            <person name="Coll-Llado M."/>
            <person name="Gourdon P."/>
            <person name="Pascher T."/>
            <person name="Neutze R."/>
            <person name="Pedros-Alio C."/>
            <person name="Pinhassi J."/>
        </authorList>
    </citation>
    <scope>NUCLEOTIDE SEQUENCE [LARGE SCALE GENOMIC DNA]</scope>
    <source>
        <strain evidence="3 4">MED217</strain>
    </source>
</reference>
<dbReference type="RefSeq" id="WP_009781725.1">
    <property type="nucleotide sequence ID" value="NZ_CH672395.1"/>
</dbReference>
<dbReference type="PROSITE" id="PS51257">
    <property type="entry name" value="PROKAR_LIPOPROTEIN"/>
    <property type="match status" value="1"/>
</dbReference>
<feature type="chain" id="PRO_5002662388" description="Lipoprotein" evidence="2">
    <location>
        <begin position="21"/>
        <end position="148"/>
    </location>
</feature>
<evidence type="ECO:0000313" key="3">
    <source>
        <dbReference type="EMBL" id="EAQ51246.1"/>
    </source>
</evidence>
<dbReference type="Proteomes" id="UP000001601">
    <property type="component" value="Unassembled WGS sequence"/>
</dbReference>
<name>A3XHJ6_LEEBM</name>
<keyword evidence="2" id="KW-0732">Signal</keyword>
<keyword evidence="1" id="KW-0175">Coiled coil</keyword>
<dbReference type="OrthoDB" id="1439476at2"/>
<feature type="signal peptide" evidence="2">
    <location>
        <begin position="1"/>
        <end position="20"/>
    </location>
</feature>
<keyword evidence="4" id="KW-1185">Reference proteome</keyword>
<gene>
    <name evidence="3" type="ORF">MED217_16925</name>
</gene>
<organism evidence="3 4">
    <name type="scientific">Leeuwenhoekiella blandensis (strain CECT 7118 / CCUG 51940 / KCTC 22103 / MED217)</name>
    <name type="common">Flavobacterium sp. (strain MED217)</name>
    <dbReference type="NCBI Taxonomy" id="398720"/>
    <lineage>
        <taxon>Bacteria</taxon>
        <taxon>Pseudomonadati</taxon>
        <taxon>Bacteroidota</taxon>
        <taxon>Flavobacteriia</taxon>
        <taxon>Flavobacteriales</taxon>
        <taxon>Flavobacteriaceae</taxon>
        <taxon>Leeuwenhoekiella</taxon>
    </lineage>
</organism>
<evidence type="ECO:0000313" key="4">
    <source>
        <dbReference type="Proteomes" id="UP000001601"/>
    </source>
</evidence>
<accession>A3XHJ6</accession>
<dbReference type="AlphaFoldDB" id="A3XHJ6"/>
<dbReference type="eggNOG" id="ENOG5030YJZ">
    <property type="taxonomic scope" value="Bacteria"/>
</dbReference>
<sequence>MPRIAAVLVAFLMLSLSVGCKTVPALTTAKTTLPNAPQYTYIDTRGNTYNLSTKKLIYDPVSADNTIDGLDDEGRHLELNIELNDYTKMAAECERQFNTTQKELPANYSGYVIPTLTRKDSIETRSIDLSIKAVDELDYVIRPFLGDE</sequence>
<protein>
    <recommendedName>
        <fullName evidence="5">Lipoprotein</fullName>
    </recommendedName>
</protein>
<evidence type="ECO:0000256" key="1">
    <source>
        <dbReference type="SAM" id="Coils"/>
    </source>
</evidence>
<dbReference type="HOGENOM" id="CLU_1756561_0_0_10"/>
<feature type="coiled-coil region" evidence="1">
    <location>
        <begin position="76"/>
        <end position="103"/>
    </location>
</feature>
<dbReference type="STRING" id="398720.MED217_16925"/>